<dbReference type="PANTHER" id="PTHR43630:SF2">
    <property type="entry name" value="GLYCOSYLTRANSFERASE"/>
    <property type="match status" value="1"/>
</dbReference>
<dbReference type="SUPFAM" id="SSF53448">
    <property type="entry name" value="Nucleotide-diphospho-sugar transferases"/>
    <property type="match status" value="1"/>
</dbReference>
<evidence type="ECO:0000313" key="3">
    <source>
        <dbReference type="Proteomes" id="UP001523262"/>
    </source>
</evidence>
<dbReference type="InterPro" id="IPR011990">
    <property type="entry name" value="TPR-like_helical_dom_sf"/>
</dbReference>
<dbReference type="InterPro" id="IPR019734">
    <property type="entry name" value="TPR_rpt"/>
</dbReference>
<reference evidence="2 3" key="1">
    <citation type="submission" date="2022-06" db="EMBL/GenBank/DDBJ databases">
        <authorList>
            <person name="Jeon C.O."/>
        </authorList>
    </citation>
    <scope>NUCLEOTIDE SEQUENCE [LARGE SCALE GENOMIC DNA]</scope>
    <source>
        <strain evidence="2 3">KCTC 13943</strain>
    </source>
</reference>
<dbReference type="EC" id="2.4.-.-" evidence="2"/>
<dbReference type="Proteomes" id="UP001523262">
    <property type="component" value="Unassembled WGS sequence"/>
</dbReference>
<keyword evidence="3" id="KW-1185">Reference proteome</keyword>
<dbReference type="EMBL" id="JAMQCR010000001">
    <property type="protein sequence ID" value="MCM2531961.1"/>
    <property type="molecule type" value="Genomic_DNA"/>
</dbReference>
<keyword evidence="2" id="KW-0328">Glycosyltransferase</keyword>
<organism evidence="2 3">
    <name type="scientific">Neobacillus pocheonensis</name>
    <dbReference type="NCBI Taxonomy" id="363869"/>
    <lineage>
        <taxon>Bacteria</taxon>
        <taxon>Bacillati</taxon>
        <taxon>Bacillota</taxon>
        <taxon>Bacilli</taxon>
        <taxon>Bacillales</taxon>
        <taxon>Bacillaceae</taxon>
        <taxon>Neobacillus</taxon>
    </lineage>
</organism>
<dbReference type="InterPro" id="IPR001173">
    <property type="entry name" value="Glyco_trans_2-like"/>
</dbReference>
<evidence type="ECO:0000313" key="2">
    <source>
        <dbReference type="EMBL" id="MCM2531961.1"/>
    </source>
</evidence>
<comment type="caution">
    <text evidence="2">The sequence shown here is derived from an EMBL/GenBank/DDBJ whole genome shotgun (WGS) entry which is preliminary data.</text>
</comment>
<dbReference type="Gene3D" id="3.90.550.10">
    <property type="entry name" value="Spore Coat Polysaccharide Biosynthesis Protein SpsA, Chain A"/>
    <property type="match status" value="1"/>
</dbReference>
<dbReference type="PANTHER" id="PTHR43630">
    <property type="entry name" value="POLY-BETA-1,6-N-ACETYL-D-GLUCOSAMINE SYNTHASE"/>
    <property type="match status" value="1"/>
</dbReference>
<dbReference type="Gene3D" id="1.25.40.10">
    <property type="entry name" value="Tetratricopeptide repeat domain"/>
    <property type="match status" value="1"/>
</dbReference>
<evidence type="ECO:0000259" key="1">
    <source>
        <dbReference type="Pfam" id="PF00535"/>
    </source>
</evidence>
<dbReference type="SUPFAM" id="SSF48452">
    <property type="entry name" value="TPR-like"/>
    <property type="match status" value="1"/>
</dbReference>
<feature type="domain" description="Glycosyltransferase 2-like" evidence="1">
    <location>
        <begin position="5"/>
        <end position="142"/>
    </location>
</feature>
<gene>
    <name evidence="2" type="ORF">NDK43_05585</name>
</gene>
<accession>A0ABT0W6K1</accession>
<dbReference type="GO" id="GO:0016757">
    <property type="term" value="F:glycosyltransferase activity"/>
    <property type="evidence" value="ECO:0007669"/>
    <property type="project" value="UniProtKB-KW"/>
</dbReference>
<dbReference type="InterPro" id="IPR029044">
    <property type="entry name" value="Nucleotide-diphossugar_trans"/>
</dbReference>
<name>A0ABT0W6K1_9BACI</name>
<keyword evidence="2" id="KW-0808">Transferase</keyword>
<sequence length="370" mass="43271">MIGISLCMIVKNEEKMLGTCLDSVKDLVDEIVIVDTGSKDNTKEIARQYTDLIYDFEWVGDFAVARNFAFSRGTKDYLMWLDADDVLLPKDRDKFLELKKSLNPEVDVVIMNYNLGVDENGLPKVQFRRERLIKRSRNYPWVEPVHEYVLFNYSHKILYSDIGITHRQRDNRITDRNLKIIENILENKGVLNSRQLYYYGRELTANKRYKEAIVAFNVFLMKDTEQSTSFYLTAFQDLYHCYIELNDKENAIKSLLRSFEYIPPRAEIVCKIAYFYKEQGKISNAISWFQIALNLTKPNEDLGYMAEDLWGFIPATELTTIYLMQGNIKDAVFYLKKASEFKPSHPILQKLLLYIKYKIGQFTEEGALTG</sequence>
<dbReference type="SMART" id="SM00028">
    <property type="entry name" value="TPR"/>
    <property type="match status" value="3"/>
</dbReference>
<dbReference type="Pfam" id="PF00535">
    <property type="entry name" value="Glycos_transf_2"/>
    <property type="match status" value="1"/>
</dbReference>
<protein>
    <submittedName>
        <fullName evidence="2">Glycosyltransferase</fullName>
        <ecNumber evidence="2">2.4.-.-</ecNumber>
    </submittedName>
</protein>
<dbReference type="CDD" id="cd02511">
    <property type="entry name" value="Beta4Glucosyltransferase"/>
    <property type="match status" value="1"/>
</dbReference>
<proteinExistence type="predicted"/>